<evidence type="ECO:0000259" key="2">
    <source>
        <dbReference type="Pfam" id="PF04575"/>
    </source>
</evidence>
<dbReference type="Proteomes" id="UP000266693">
    <property type="component" value="Unassembled WGS sequence"/>
</dbReference>
<dbReference type="Gene3D" id="1.25.40.10">
    <property type="entry name" value="Tetratricopeptide repeat domain"/>
    <property type="match status" value="1"/>
</dbReference>
<evidence type="ECO:0000256" key="1">
    <source>
        <dbReference type="SAM" id="SignalP"/>
    </source>
</evidence>
<keyword evidence="4" id="KW-1185">Reference proteome</keyword>
<evidence type="ECO:0000313" key="3">
    <source>
        <dbReference type="EMBL" id="RHW17924.1"/>
    </source>
</evidence>
<gene>
    <name evidence="3" type="ORF">D1610_05290</name>
</gene>
<dbReference type="InterPro" id="IPR011990">
    <property type="entry name" value="TPR-like_helical_dom_sf"/>
</dbReference>
<proteinExistence type="predicted"/>
<reference evidence="3 4" key="1">
    <citation type="submission" date="2018-08" db="EMBL/GenBank/DDBJ databases">
        <title>The multiple taxonomic identification of Sphingomonas gilva.</title>
        <authorList>
            <person name="Zhu D."/>
            <person name="Zheng S."/>
        </authorList>
    </citation>
    <scope>NUCLEOTIDE SEQUENCE [LARGE SCALE GENOMIC DNA]</scope>
    <source>
        <strain evidence="3 4">ZDH117</strain>
    </source>
</reference>
<evidence type="ECO:0000313" key="4">
    <source>
        <dbReference type="Proteomes" id="UP000266693"/>
    </source>
</evidence>
<keyword evidence="1" id="KW-0732">Signal</keyword>
<comment type="caution">
    <text evidence="3">The sequence shown here is derived from an EMBL/GenBank/DDBJ whole genome shotgun (WGS) entry which is preliminary data.</text>
</comment>
<dbReference type="RefSeq" id="WP_118863115.1">
    <property type="nucleotide sequence ID" value="NZ_QWLV01000002.1"/>
</dbReference>
<protein>
    <submittedName>
        <fullName evidence="3">DUF560 domain-containing protein</fullName>
    </submittedName>
</protein>
<dbReference type="Pfam" id="PF14559">
    <property type="entry name" value="TPR_19"/>
    <property type="match status" value="1"/>
</dbReference>
<name>A0A396RN90_9SPHN</name>
<dbReference type="InterPro" id="IPR007655">
    <property type="entry name" value="Slam_C"/>
</dbReference>
<feature type="chain" id="PRO_5017176899" evidence="1">
    <location>
        <begin position="23"/>
        <end position="456"/>
    </location>
</feature>
<dbReference type="SUPFAM" id="SSF48452">
    <property type="entry name" value="TPR-like"/>
    <property type="match status" value="1"/>
</dbReference>
<sequence length="456" mass="49036">MIRFGAALTAALPLFLAGPALAQVAARPLIDQCVANTCKARLTAPQLLVEVQALIAAKRYAEAKPMLAALGRDPALKLETRYLTGFIAAEEGDLDTAIGEYRAILSDDPGQTRVRLELARAYLLQGKTASADHHFKLAQADESLPPDIARVVRSARNIIRSKRAWTFNVDLGFAPDSNINNATDANGVTLFFGDTPLEFTLDEAAKARSGTGLTGLIQAGLRLPVADRASMLLDLDLNGTDYGGSDFDDYTAQFAAGPEFRLSDSLSVSAQAVGAQRWFGGDLASRQAGARVAVQVALSDISRVGVQIDARRTDTMFDAGYDGWQAGVYASYEHAVARNAIASASIFARREWLNAPAYSNKEGGAAIGIGAELPWGFNAGANIGASRAVYDAAIPLFSAEPRRDWRVNGRLTVGNRKLQLMGFSPSLTVSTYRTISGIEYFSNDRTRIRFGLARYF</sequence>
<feature type="domain" description="Surface lipoprotein assembly modifier C-terminal" evidence="2">
    <location>
        <begin position="165"/>
        <end position="456"/>
    </location>
</feature>
<dbReference type="AlphaFoldDB" id="A0A396RN90"/>
<accession>A0A396RN90</accession>
<dbReference type="OrthoDB" id="6116449at2"/>
<organism evidence="3 4">
    <name type="scientific">Sphingomonas gilva</name>
    <dbReference type="NCBI Taxonomy" id="2305907"/>
    <lineage>
        <taxon>Bacteria</taxon>
        <taxon>Pseudomonadati</taxon>
        <taxon>Pseudomonadota</taxon>
        <taxon>Alphaproteobacteria</taxon>
        <taxon>Sphingomonadales</taxon>
        <taxon>Sphingomonadaceae</taxon>
        <taxon>Sphingomonas</taxon>
    </lineage>
</organism>
<dbReference type="EMBL" id="QWLV01000002">
    <property type="protein sequence ID" value="RHW17924.1"/>
    <property type="molecule type" value="Genomic_DNA"/>
</dbReference>
<feature type="signal peptide" evidence="1">
    <location>
        <begin position="1"/>
        <end position="22"/>
    </location>
</feature>
<dbReference type="Pfam" id="PF04575">
    <property type="entry name" value="SlipAM"/>
    <property type="match status" value="1"/>
</dbReference>